<comment type="similarity">
    <text evidence="4">Belongs to the DASH complex DAD1 family.</text>
</comment>
<evidence type="ECO:0000256" key="2">
    <source>
        <dbReference type="ARBA" id="ARBA00004186"/>
    </source>
</evidence>
<evidence type="ECO:0000256" key="4">
    <source>
        <dbReference type="ARBA" id="ARBA00010146"/>
    </source>
</evidence>
<accession>A0A1Y2FSV2</accession>
<dbReference type="GeneID" id="63787512"/>
<name>A0A1Y2FSV2_PROLT</name>
<evidence type="ECO:0000256" key="7">
    <source>
        <dbReference type="ARBA" id="ARBA00022490"/>
    </source>
</evidence>
<evidence type="ECO:0000256" key="5">
    <source>
        <dbReference type="ARBA" id="ARBA00020261"/>
    </source>
</evidence>
<dbReference type="GO" id="GO:0051010">
    <property type="term" value="F:microtubule plus-end binding"/>
    <property type="evidence" value="ECO:0007669"/>
    <property type="project" value="TreeGrafter"/>
</dbReference>
<dbReference type="GO" id="GO:0042729">
    <property type="term" value="C:DASH complex"/>
    <property type="evidence" value="ECO:0007669"/>
    <property type="project" value="InterPro"/>
</dbReference>
<keyword evidence="8" id="KW-0132">Cell division</keyword>
<keyword evidence="7" id="KW-0963">Cytoplasm</keyword>
<dbReference type="InterPro" id="IPR013958">
    <property type="entry name" value="DASH_Dad1"/>
</dbReference>
<evidence type="ECO:0000256" key="14">
    <source>
        <dbReference type="ARBA" id="ARBA00023306"/>
    </source>
</evidence>
<keyword evidence="11" id="KW-0995">Kinetochore</keyword>
<keyword evidence="6" id="KW-0158">Chromosome</keyword>
<keyword evidence="14" id="KW-0131">Cell cycle</keyword>
<evidence type="ECO:0000256" key="3">
    <source>
        <dbReference type="ARBA" id="ARBA00004629"/>
    </source>
</evidence>
<comment type="caution">
    <text evidence="17">The sequence shown here is derived from an EMBL/GenBank/DDBJ whole genome shotgun (WGS) entry which is preliminary data.</text>
</comment>
<dbReference type="Pfam" id="PF08649">
    <property type="entry name" value="DASH_Dad1"/>
    <property type="match status" value="1"/>
</dbReference>
<dbReference type="PANTHER" id="PTHR28025">
    <property type="entry name" value="DASH COMPLEX SUBUNIT DAD1"/>
    <property type="match status" value="1"/>
</dbReference>
<evidence type="ECO:0000256" key="1">
    <source>
        <dbReference type="ARBA" id="ARBA00004123"/>
    </source>
</evidence>
<evidence type="ECO:0000256" key="8">
    <source>
        <dbReference type="ARBA" id="ARBA00022618"/>
    </source>
</evidence>
<proteinExistence type="inferred from homology"/>
<dbReference type="PANTHER" id="PTHR28025:SF1">
    <property type="entry name" value="DASH COMPLEX SUBUNIT DAD1"/>
    <property type="match status" value="1"/>
</dbReference>
<gene>
    <name evidence="17" type="ORF">BCR37DRAFT_390794</name>
</gene>
<dbReference type="GO" id="GO:0005876">
    <property type="term" value="C:spindle microtubule"/>
    <property type="evidence" value="ECO:0007669"/>
    <property type="project" value="TreeGrafter"/>
</dbReference>
<dbReference type="GO" id="GO:0072686">
    <property type="term" value="C:mitotic spindle"/>
    <property type="evidence" value="ECO:0007669"/>
    <property type="project" value="InterPro"/>
</dbReference>
<evidence type="ECO:0000313" key="18">
    <source>
        <dbReference type="Proteomes" id="UP000193685"/>
    </source>
</evidence>
<dbReference type="AlphaFoldDB" id="A0A1Y2FSV2"/>
<evidence type="ECO:0000256" key="10">
    <source>
        <dbReference type="ARBA" id="ARBA00022776"/>
    </source>
</evidence>
<evidence type="ECO:0000256" key="12">
    <source>
        <dbReference type="ARBA" id="ARBA00023212"/>
    </source>
</evidence>
<dbReference type="GO" id="GO:0051301">
    <property type="term" value="P:cell division"/>
    <property type="evidence" value="ECO:0007669"/>
    <property type="project" value="UniProtKB-KW"/>
</dbReference>
<keyword evidence="13" id="KW-0539">Nucleus</keyword>
<evidence type="ECO:0000256" key="9">
    <source>
        <dbReference type="ARBA" id="ARBA00022701"/>
    </source>
</evidence>
<evidence type="ECO:0000256" key="13">
    <source>
        <dbReference type="ARBA" id="ARBA00023242"/>
    </source>
</evidence>
<dbReference type="EMBL" id="MCFI01000002">
    <property type="protein sequence ID" value="ORY87081.1"/>
    <property type="molecule type" value="Genomic_DNA"/>
</dbReference>
<keyword evidence="12" id="KW-0206">Cytoskeleton</keyword>
<dbReference type="RefSeq" id="XP_040727937.1">
    <property type="nucleotide sequence ID" value="XM_040870913.1"/>
</dbReference>
<dbReference type="OrthoDB" id="5566853at2759"/>
<dbReference type="OMA" id="NMEGING"/>
<dbReference type="Proteomes" id="UP000193685">
    <property type="component" value="Unassembled WGS sequence"/>
</dbReference>
<keyword evidence="18" id="KW-1185">Reference proteome</keyword>
<protein>
    <recommendedName>
        <fullName evidence="5">DASH complex subunit DAD1</fullName>
    </recommendedName>
    <alternativeName>
        <fullName evidence="16">Outer kinetochore protein DAD1</fullName>
    </alternativeName>
</protein>
<comment type="subcellular location">
    <subcellularLocation>
        <location evidence="3">Chromosome</location>
        <location evidence="3">Centromere</location>
        <location evidence="3">Kinetochore</location>
    </subcellularLocation>
    <subcellularLocation>
        <location evidence="2">Cytoplasm</location>
        <location evidence="2">Cytoskeleton</location>
        <location evidence="2">Spindle</location>
    </subcellularLocation>
    <subcellularLocation>
        <location evidence="1">Nucleus</location>
    </subcellularLocation>
</comment>
<keyword evidence="9" id="KW-0493">Microtubule</keyword>
<evidence type="ECO:0000256" key="15">
    <source>
        <dbReference type="ARBA" id="ARBA00023328"/>
    </source>
</evidence>
<evidence type="ECO:0000256" key="16">
    <source>
        <dbReference type="ARBA" id="ARBA00030566"/>
    </source>
</evidence>
<keyword evidence="10" id="KW-0498">Mitosis</keyword>
<reference evidence="17 18" key="1">
    <citation type="submission" date="2016-07" db="EMBL/GenBank/DDBJ databases">
        <title>Pervasive Adenine N6-methylation of Active Genes in Fungi.</title>
        <authorList>
            <consortium name="DOE Joint Genome Institute"/>
            <person name="Mondo S.J."/>
            <person name="Dannebaum R.O."/>
            <person name="Kuo R.C."/>
            <person name="Labutti K."/>
            <person name="Haridas S."/>
            <person name="Kuo A."/>
            <person name="Salamov A."/>
            <person name="Ahrendt S.R."/>
            <person name="Lipzen A."/>
            <person name="Sullivan W."/>
            <person name="Andreopoulos W.B."/>
            <person name="Clum A."/>
            <person name="Lindquist E."/>
            <person name="Daum C."/>
            <person name="Ramamoorthy G.K."/>
            <person name="Gryganskyi A."/>
            <person name="Culley D."/>
            <person name="Magnuson J.K."/>
            <person name="James T.Y."/>
            <person name="O'Malley M.A."/>
            <person name="Stajich J.E."/>
            <person name="Spatafora J.W."/>
            <person name="Visel A."/>
            <person name="Grigoriev I.V."/>
        </authorList>
    </citation>
    <scope>NUCLEOTIDE SEQUENCE [LARGE SCALE GENOMIC DNA]</scope>
    <source>
        <strain evidence="17 18">12-1054</strain>
    </source>
</reference>
<sequence>MSASGPRPSTADHEAAGESLFDKRRAVLISKIAEHMESLITGMNGLNRNLEAVISVGKEFQSVSTLWRCFHDVVSEDATAQEKQESH</sequence>
<organism evidence="17 18">
    <name type="scientific">Protomyces lactucae-debilis</name>
    <dbReference type="NCBI Taxonomy" id="2754530"/>
    <lineage>
        <taxon>Eukaryota</taxon>
        <taxon>Fungi</taxon>
        <taxon>Dikarya</taxon>
        <taxon>Ascomycota</taxon>
        <taxon>Taphrinomycotina</taxon>
        <taxon>Taphrinomycetes</taxon>
        <taxon>Taphrinales</taxon>
        <taxon>Protomycetaceae</taxon>
        <taxon>Protomyces</taxon>
    </lineage>
</organism>
<dbReference type="GO" id="GO:0044732">
    <property type="term" value="C:mitotic spindle pole body"/>
    <property type="evidence" value="ECO:0007669"/>
    <property type="project" value="TreeGrafter"/>
</dbReference>
<evidence type="ECO:0000256" key="6">
    <source>
        <dbReference type="ARBA" id="ARBA00022454"/>
    </source>
</evidence>
<evidence type="ECO:0000256" key="11">
    <source>
        <dbReference type="ARBA" id="ARBA00022838"/>
    </source>
</evidence>
<keyword evidence="15" id="KW-0137">Centromere</keyword>
<evidence type="ECO:0000313" key="17">
    <source>
        <dbReference type="EMBL" id="ORY87081.1"/>
    </source>
</evidence>